<keyword evidence="2" id="KW-0238">DNA-binding</keyword>
<dbReference type="Gene3D" id="1.10.10.10">
    <property type="entry name" value="Winged helix-like DNA-binding domain superfamily/Winged helix DNA-binding domain"/>
    <property type="match status" value="1"/>
</dbReference>
<dbReference type="Pfam" id="PF25873">
    <property type="entry name" value="WHD_MalT"/>
    <property type="match status" value="1"/>
</dbReference>
<dbReference type="InterPro" id="IPR000792">
    <property type="entry name" value="Tscrpt_reg_LuxR_C"/>
</dbReference>
<evidence type="ECO:0000313" key="5">
    <source>
        <dbReference type="EMBL" id="MBM7060090.1"/>
    </source>
</evidence>
<dbReference type="InterPro" id="IPR036388">
    <property type="entry name" value="WH-like_DNA-bd_sf"/>
</dbReference>
<dbReference type="Pfam" id="PF17874">
    <property type="entry name" value="TPR_MalT"/>
    <property type="match status" value="1"/>
</dbReference>
<dbReference type="InterPro" id="IPR041617">
    <property type="entry name" value="TPR_MalT"/>
</dbReference>
<feature type="domain" description="HTH luxR-type" evidence="4">
    <location>
        <begin position="795"/>
        <end position="860"/>
    </location>
</feature>
<reference evidence="5 6" key="1">
    <citation type="submission" date="2021-02" db="EMBL/GenBank/DDBJ databases">
        <authorList>
            <person name="Lee D.-H."/>
        </authorList>
    </citation>
    <scope>NUCLEOTIDE SEQUENCE [LARGE SCALE GENOMIC DNA]</scope>
    <source>
        <strain evidence="5 6">UL073</strain>
    </source>
</reference>
<evidence type="ECO:0000259" key="4">
    <source>
        <dbReference type="PROSITE" id="PS50043"/>
    </source>
</evidence>
<evidence type="ECO:0000256" key="3">
    <source>
        <dbReference type="ARBA" id="ARBA00023163"/>
    </source>
</evidence>
<dbReference type="InterPro" id="IPR059106">
    <property type="entry name" value="WHD_MalT"/>
</dbReference>
<keyword evidence="1" id="KW-0805">Transcription regulation</keyword>
<keyword evidence="3" id="KW-0804">Transcription</keyword>
<dbReference type="SUPFAM" id="SSF46894">
    <property type="entry name" value="C-terminal effector domain of the bipartite response regulators"/>
    <property type="match status" value="1"/>
</dbReference>
<evidence type="ECO:0000256" key="1">
    <source>
        <dbReference type="ARBA" id="ARBA00023015"/>
    </source>
</evidence>
<gene>
    <name evidence="5" type="ORF">JQX08_05165</name>
</gene>
<evidence type="ECO:0000313" key="6">
    <source>
        <dbReference type="Proteomes" id="UP000717995"/>
    </source>
</evidence>
<dbReference type="SUPFAM" id="SSF48452">
    <property type="entry name" value="TPR-like"/>
    <property type="match status" value="1"/>
</dbReference>
<dbReference type="Gene3D" id="1.25.40.10">
    <property type="entry name" value="Tetratricopeptide repeat domain"/>
    <property type="match status" value="1"/>
</dbReference>
<dbReference type="PANTHER" id="PTHR44688">
    <property type="entry name" value="DNA-BINDING TRANSCRIPTIONAL ACTIVATOR DEVR_DOSR"/>
    <property type="match status" value="1"/>
</dbReference>
<accession>A0ABS2IBE0</accession>
<evidence type="ECO:0000256" key="2">
    <source>
        <dbReference type="ARBA" id="ARBA00023125"/>
    </source>
</evidence>
<dbReference type="Proteomes" id="UP000717995">
    <property type="component" value="Unassembled WGS sequence"/>
</dbReference>
<comment type="caution">
    <text evidence="5">The sequence shown here is derived from an EMBL/GenBank/DDBJ whole genome shotgun (WGS) entry which is preliminary data.</text>
</comment>
<dbReference type="InterPro" id="IPR016032">
    <property type="entry name" value="Sig_transdc_resp-reg_C-effctor"/>
</dbReference>
<keyword evidence="6" id="KW-1185">Reference proteome</keyword>
<dbReference type="PANTHER" id="PTHR44688:SF25">
    <property type="entry name" value="HTH LUXR-TYPE DOMAIN-CONTAINING PROTEIN"/>
    <property type="match status" value="1"/>
</dbReference>
<dbReference type="Pfam" id="PF00196">
    <property type="entry name" value="GerE"/>
    <property type="match status" value="1"/>
</dbReference>
<dbReference type="EMBL" id="JAFEUP010000001">
    <property type="protein sequence ID" value="MBM7060090.1"/>
    <property type="molecule type" value="Genomic_DNA"/>
</dbReference>
<dbReference type="PRINTS" id="PR00038">
    <property type="entry name" value="HTHLUXR"/>
</dbReference>
<dbReference type="PROSITE" id="PS50043">
    <property type="entry name" value="HTH_LUXR_2"/>
    <property type="match status" value="1"/>
</dbReference>
<organism evidence="5 6">
    <name type="scientific">Zestomonas insulae</name>
    <dbReference type="NCBI Taxonomy" id="2809017"/>
    <lineage>
        <taxon>Bacteria</taxon>
        <taxon>Pseudomonadati</taxon>
        <taxon>Pseudomonadota</taxon>
        <taxon>Gammaproteobacteria</taxon>
        <taxon>Pseudomonadales</taxon>
        <taxon>Pseudomonadaceae</taxon>
        <taxon>Zestomonas</taxon>
    </lineage>
</organism>
<sequence>MTRHAHVRVLDSRPVASLQLPRLPVNHVSRSRVSEPLLASGSRLSLICAPAGFGKSVLLNECLRQAPPATQLVWLDLLGRTLSPADLLARLAQALDQPAPPGDPEAALTELLSRSEQPLWIALNDYPRQASPELDACLDRLVEQTPANLRWWVCGRRRPAWNLPRLLLQGDLFEVDGPALAFDAQELQQLLDEQRLSVPEELAGQLLHDTEGWPAGICLLLFKTDTEGLRERIAGGTPLLQEYIGREVLNDLPLPLARALRVLAHIPRFSADLCEQLLEEGGAEMLGELRDRQLFLHGLDSSGQWFRLWRPLALILKRQPGGLPTQAHLRACRWFFQRGEVREAVEHALWAEQPEVAASYLQRFGQEQLLVEHSVTQFLQWRDELPSSLFASTPRLITLLGWALMISARLDEVDACMADIGRFLPQADARRQRQLLAQWQALQGVVQRQRGQPSARQHCLEALEVLSESAWSQRILCYQALAQQAMALGELEAAAHYCDDGLRLARSHGSVVFEGMLEVEHIQLLALLGEFEQGVALAEATATQVSKTLRHGPVNARLLLVRACQLLYQGRADEARAGCLAGLAEAERCEDASRLFAYLGLIELANDEGDFAQAAHLAREAERVMQWQHVPEVRYRGPLQFACARLQLAQGDVAGAHDTLIGLLDCYRKHERLAPSGFTDLMLRARLDVARCEVRLGRVDAAQRGLRQLYEECVSKGLLALVCECRFVLVEALLAEGRQSQAEAELQRALNEAQRMQLFRPVQAFFRLHPSLLSHATSAQRERLQRGELVDEAVRREDGSPLSTRELAVLSLIAQGLSNQEIAERLYISLHTVKTHARRINSKLKVERRTQAVAKAKALGLFD</sequence>
<dbReference type="PROSITE" id="PS00622">
    <property type="entry name" value="HTH_LUXR_1"/>
    <property type="match status" value="1"/>
</dbReference>
<dbReference type="InterPro" id="IPR011990">
    <property type="entry name" value="TPR-like_helical_dom_sf"/>
</dbReference>
<dbReference type="SMART" id="SM00421">
    <property type="entry name" value="HTH_LUXR"/>
    <property type="match status" value="1"/>
</dbReference>
<name>A0ABS2IBE0_9GAMM</name>
<proteinExistence type="predicted"/>
<dbReference type="RefSeq" id="WP_204915172.1">
    <property type="nucleotide sequence ID" value="NZ_JAFEUP010000001.1"/>
</dbReference>
<dbReference type="CDD" id="cd06170">
    <property type="entry name" value="LuxR_C_like"/>
    <property type="match status" value="1"/>
</dbReference>
<protein>
    <submittedName>
        <fullName evidence="5">Helix-turn-helix transcriptional regulator</fullName>
    </submittedName>
</protein>